<evidence type="ECO:0000256" key="1">
    <source>
        <dbReference type="SAM" id="SignalP"/>
    </source>
</evidence>
<organism evidence="2 3">
    <name type="scientific">Nitrosomonas aestuarii</name>
    <dbReference type="NCBI Taxonomy" id="52441"/>
    <lineage>
        <taxon>Bacteria</taxon>
        <taxon>Pseudomonadati</taxon>
        <taxon>Pseudomonadota</taxon>
        <taxon>Betaproteobacteria</taxon>
        <taxon>Nitrosomonadales</taxon>
        <taxon>Nitrosomonadaceae</taxon>
        <taxon>Nitrosomonas</taxon>
    </lineage>
</organism>
<dbReference type="AlphaFoldDB" id="A0A1I3Z232"/>
<keyword evidence="3" id="KW-1185">Reference proteome</keyword>
<reference evidence="3" key="1">
    <citation type="submission" date="2016-10" db="EMBL/GenBank/DDBJ databases">
        <authorList>
            <person name="Varghese N."/>
            <person name="Submissions S."/>
        </authorList>
    </citation>
    <scope>NUCLEOTIDE SEQUENCE [LARGE SCALE GENOMIC DNA]</scope>
    <source>
        <strain evidence="3">Nm69</strain>
    </source>
</reference>
<dbReference type="Proteomes" id="UP000199533">
    <property type="component" value="Unassembled WGS sequence"/>
</dbReference>
<dbReference type="RefSeq" id="WP_090697552.1">
    <property type="nucleotide sequence ID" value="NZ_FOSP01000005.1"/>
</dbReference>
<dbReference type="EMBL" id="FOSP01000005">
    <property type="protein sequence ID" value="SFK38047.1"/>
    <property type="molecule type" value="Genomic_DNA"/>
</dbReference>
<gene>
    <name evidence="2" type="ORF">SAMN05216302_100545</name>
</gene>
<name>A0A1I3Z232_9PROT</name>
<feature type="signal peptide" evidence="1">
    <location>
        <begin position="1"/>
        <end position="26"/>
    </location>
</feature>
<keyword evidence="1" id="KW-0732">Signal</keyword>
<evidence type="ECO:0000313" key="2">
    <source>
        <dbReference type="EMBL" id="SFK38047.1"/>
    </source>
</evidence>
<protein>
    <submittedName>
        <fullName evidence="2">Uncharacterized protein</fullName>
    </submittedName>
</protein>
<proteinExistence type="predicted"/>
<feature type="chain" id="PRO_5011773498" evidence="1">
    <location>
        <begin position="27"/>
        <end position="84"/>
    </location>
</feature>
<sequence length="84" mass="9070">MKYGKTSGVIAIFTVSVLMTSGASFAKGDTVAKENLRQNAVGIATSSNGMQNIKNKLIKLQRDSQSFFPIDNIANKYKNKLGAK</sequence>
<evidence type="ECO:0000313" key="3">
    <source>
        <dbReference type="Proteomes" id="UP000199533"/>
    </source>
</evidence>
<accession>A0A1I3Z232</accession>